<feature type="compositionally biased region" description="Pro residues" evidence="1">
    <location>
        <begin position="117"/>
        <end position="130"/>
    </location>
</feature>
<sequence>MPLCVYRSLSCGSRLLSVGYIYFGHGFLALGHPKPGLVYLHRIGSTPTPPARQHGPWPENRTLRLSSAWAEPTSDSKTLDKSTHPRPKSAHTLSRTPISPLQAPFLTFSLSKLGQNPPKPTPSNPSPPHPIKGHHHPSLDPFPTPSPNPSRSRSPAHHRPAMSPPLAWAFPVIRPSKCGALSPPCAPGCCTRLHQAAWSKETRRKRDLHHHHRCPASGYAQGANRGDHRRSR</sequence>
<evidence type="ECO:0000313" key="2">
    <source>
        <dbReference type="EMBL" id="JAD81173.1"/>
    </source>
</evidence>
<reference evidence="2" key="2">
    <citation type="journal article" date="2015" name="Data Brief">
        <title>Shoot transcriptome of the giant reed, Arundo donax.</title>
        <authorList>
            <person name="Barrero R.A."/>
            <person name="Guerrero F.D."/>
            <person name="Moolhuijzen P."/>
            <person name="Goolsby J.A."/>
            <person name="Tidwell J."/>
            <person name="Bellgard S.E."/>
            <person name="Bellgard M.I."/>
        </authorList>
    </citation>
    <scope>NUCLEOTIDE SEQUENCE</scope>
    <source>
        <tissue evidence="2">Shoot tissue taken approximately 20 cm above the soil surface</tissue>
    </source>
</reference>
<feature type="region of interest" description="Disordered" evidence="1">
    <location>
        <begin position="110"/>
        <end position="161"/>
    </location>
</feature>
<feature type="region of interest" description="Disordered" evidence="1">
    <location>
        <begin position="68"/>
        <end position="96"/>
    </location>
</feature>
<reference evidence="2" key="1">
    <citation type="submission" date="2014-09" db="EMBL/GenBank/DDBJ databases">
        <authorList>
            <person name="Magalhaes I.L.F."/>
            <person name="Oliveira U."/>
            <person name="Santos F.R."/>
            <person name="Vidigal T.H.D.A."/>
            <person name="Brescovit A.D."/>
            <person name="Santos A.J."/>
        </authorList>
    </citation>
    <scope>NUCLEOTIDE SEQUENCE</scope>
    <source>
        <tissue evidence="2">Shoot tissue taken approximately 20 cm above the soil surface</tissue>
    </source>
</reference>
<organism evidence="2">
    <name type="scientific">Arundo donax</name>
    <name type="common">Giant reed</name>
    <name type="synonym">Donax arundinaceus</name>
    <dbReference type="NCBI Taxonomy" id="35708"/>
    <lineage>
        <taxon>Eukaryota</taxon>
        <taxon>Viridiplantae</taxon>
        <taxon>Streptophyta</taxon>
        <taxon>Embryophyta</taxon>
        <taxon>Tracheophyta</taxon>
        <taxon>Spermatophyta</taxon>
        <taxon>Magnoliopsida</taxon>
        <taxon>Liliopsida</taxon>
        <taxon>Poales</taxon>
        <taxon>Poaceae</taxon>
        <taxon>PACMAD clade</taxon>
        <taxon>Arundinoideae</taxon>
        <taxon>Arundineae</taxon>
        <taxon>Arundo</taxon>
    </lineage>
</organism>
<feature type="region of interest" description="Disordered" evidence="1">
    <location>
        <begin position="199"/>
        <end position="232"/>
    </location>
</feature>
<accession>A0A0A9D3B6</accession>
<name>A0A0A9D3B6_ARUDO</name>
<evidence type="ECO:0000256" key="1">
    <source>
        <dbReference type="SAM" id="MobiDB-lite"/>
    </source>
</evidence>
<proteinExistence type="predicted"/>
<dbReference type="AlphaFoldDB" id="A0A0A9D3B6"/>
<feature type="compositionally biased region" description="Basic residues" evidence="1">
    <location>
        <begin position="202"/>
        <end position="214"/>
    </location>
</feature>
<protein>
    <submittedName>
        <fullName evidence="2">Uncharacterized protein</fullName>
    </submittedName>
</protein>
<dbReference type="EMBL" id="GBRH01216722">
    <property type="protein sequence ID" value="JAD81173.1"/>
    <property type="molecule type" value="Transcribed_RNA"/>
</dbReference>